<accession>A0AA95GA99</accession>
<dbReference type="Proteomes" id="UP001177597">
    <property type="component" value="Chromosome"/>
</dbReference>
<dbReference type="RefSeq" id="WP_280628706.1">
    <property type="nucleotide sequence ID" value="NZ_CP123498.1"/>
</dbReference>
<gene>
    <name evidence="1" type="ORF">QE207_11780</name>
</gene>
<name>A0AA95GA99_9GAMM</name>
<dbReference type="Pfam" id="PF05932">
    <property type="entry name" value="CesT"/>
    <property type="match status" value="1"/>
</dbReference>
<dbReference type="AlphaFoldDB" id="A0AA95GA99"/>
<dbReference type="SUPFAM" id="SSF69635">
    <property type="entry name" value="Type III secretory system chaperone-like"/>
    <property type="match status" value="1"/>
</dbReference>
<evidence type="ECO:0000313" key="2">
    <source>
        <dbReference type="Proteomes" id="UP001177597"/>
    </source>
</evidence>
<evidence type="ECO:0000313" key="1">
    <source>
        <dbReference type="EMBL" id="WGL94402.1"/>
    </source>
</evidence>
<dbReference type="CDD" id="cd17018">
    <property type="entry name" value="T3SC_IA_ExsC-like"/>
    <property type="match status" value="1"/>
</dbReference>
<dbReference type="GO" id="GO:0030254">
    <property type="term" value="P:protein secretion by the type III secretion system"/>
    <property type="evidence" value="ECO:0007669"/>
    <property type="project" value="InterPro"/>
</dbReference>
<dbReference type="EMBL" id="CP123498">
    <property type="protein sequence ID" value="WGL94402.1"/>
    <property type="molecule type" value="Genomic_DNA"/>
</dbReference>
<dbReference type="InterPro" id="IPR010261">
    <property type="entry name" value="Tir_chaperone"/>
</dbReference>
<dbReference type="Gene3D" id="3.30.1460.10">
    <property type="match status" value="1"/>
</dbReference>
<sequence length="152" mass="18087">MDVKDCIDQIFGQFSQKYQLPLLMLNQEGIAALRFDEKLQVCCIFLQEQELLALQIDIADLSEVSEGIFRQLASFNRYWYQFNLHFGFDETNLKIQLYSQITIANLTLDKFEHRLTSILDHAEFWQELWFCRIKRVCLIRSICKPCTTSRYN</sequence>
<reference evidence="1" key="1">
    <citation type="submission" date="2023-04" db="EMBL/GenBank/DDBJ databases">
        <title>Genome dynamics across the evolutionary transition to endosymbiosis.</title>
        <authorList>
            <person name="Siozios S."/>
            <person name="Nadal-Jimenez P."/>
            <person name="Azagi T."/>
            <person name="Sprong H."/>
            <person name="Frost C.L."/>
            <person name="Parratt S.R."/>
            <person name="Taylor G."/>
            <person name="Brettell L."/>
            <person name="Lew K.C."/>
            <person name="Croft L."/>
            <person name="King K.C."/>
            <person name="Brockhurst M.A."/>
            <person name="Hypsa V."/>
            <person name="Novakova E."/>
            <person name="Darby A.C."/>
            <person name="Hurst G.D.D."/>
        </authorList>
    </citation>
    <scope>NUCLEOTIDE SEQUENCE</scope>
    <source>
        <strain evidence="1">AIh</strain>
    </source>
</reference>
<proteinExistence type="predicted"/>
<organism evidence="1 2">
    <name type="scientific">Arsenophonus nasoniae</name>
    <name type="common">son-killer infecting Nasonia vitripennis</name>
    <dbReference type="NCBI Taxonomy" id="638"/>
    <lineage>
        <taxon>Bacteria</taxon>
        <taxon>Pseudomonadati</taxon>
        <taxon>Pseudomonadota</taxon>
        <taxon>Gammaproteobacteria</taxon>
        <taxon>Enterobacterales</taxon>
        <taxon>Morganellaceae</taxon>
        <taxon>Arsenophonus</taxon>
    </lineage>
</organism>
<protein>
    <submittedName>
        <fullName evidence="1">Type III secretion system chaperone</fullName>
    </submittedName>
</protein>